<gene>
    <name evidence="2" type="ORF">SCHPADRAFT_888260</name>
</gene>
<name>A0A0H2RVH1_9AGAM</name>
<sequence>MAAAYMCAVKADRLRCLKLGGCYSRAPLAPAPIKFTNATLIEIVIGFKLVERVRSRSDESLLAILKAIHRREETAKANKIDDYRTEVPSTTHFPLQFIQIRRDNARSTDGTERAWISAIVDGSSRGGHETITVSKSFRGNGQRENDKRDRDDGREVIDREFEAKGDEESLRARAFILRLSAIATNSKEILLIEISANFSAWPCVDMSDQKRIMGGLMRTSGIEKSNVQRAHAVRQSVTTANRAEVEAKGLGDLVIVRGKTWMNMGLAVVGEEKRVFKFVDGPIEAIVVDRRHISYDLFAIGRDERDISPAIMIWEVLLNCMAFRWERDSPYQNFRLQDQDNLSLDNMSGPSIPSWVLVIDDGCKVPSI</sequence>
<proteinExistence type="predicted"/>
<accession>A0A0H2RVH1</accession>
<reference evidence="2 3" key="1">
    <citation type="submission" date="2015-04" db="EMBL/GenBank/DDBJ databases">
        <title>Complete genome sequence of Schizopora paradoxa KUC8140, a cosmopolitan wood degrader in East Asia.</title>
        <authorList>
            <consortium name="DOE Joint Genome Institute"/>
            <person name="Min B."/>
            <person name="Park H."/>
            <person name="Jang Y."/>
            <person name="Kim J.-J."/>
            <person name="Kim K.H."/>
            <person name="Pangilinan J."/>
            <person name="Lipzen A."/>
            <person name="Riley R."/>
            <person name="Grigoriev I.V."/>
            <person name="Spatafora J.W."/>
            <person name="Choi I.-G."/>
        </authorList>
    </citation>
    <scope>NUCLEOTIDE SEQUENCE [LARGE SCALE GENOMIC DNA]</scope>
    <source>
        <strain evidence="2 3">KUC8140</strain>
    </source>
</reference>
<protein>
    <submittedName>
        <fullName evidence="2">Uncharacterized protein</fullName>
    </submittedName>
</protein>
<feature type="region of interest" description="Disordered" evidence="1">
    <location>
        <begin position="130"/>
        <end position="153"/>
    </location>
</feature>
<dbReference type="Proteomes" id="UP000053477">
    <property type="component" value="Unassembled WGS sequence"/>
</dbReference>
<organism evidence="2 3">
    <name type="scientific">Schizopora paradoxa</name>
    <dbReference type="NCBI Taxonomy" id="27342"/>
    <lineage>
        <taxon>Eukaryota</taxon>
        <taxon>Fungi</taxon>
        <taxon>Dikarya</taxon>
        <taxon>Basidiomycota</taxon>
        <taxon>Agaricomycotina</taxon>
        <taxon>Agaricomycetes</taxon>
        <taxon>Hymenochaetales</taxon>
        <taxon>Schizoporaceae</taxon>
        <taxon>Schizopora</taxon>
    </lineage>
</organism>
<dbReference type="EMBL" id="KQ085924">
    <property type="protein sequence ID" value="KLO15849.1"/>
    <property type="molecule type" value="Genomic_DNA"/>
</dbReference>
<dbReference type="AlphaFoldDB" id="A0A0H2RVH1"/>
<feature type="compositionally biased region" description="Basic and acidic residues" evidence="1">
    <location>
        <begin position="141"/>
        <end position="153"/>
    </location>
</feature>
<evidence type="ECO:0000313" key="2">
    <source>
        <dbReference type="EMBL" id="KLO15849.1"/>
    </source>
</evidence>
<evidence type="ECO:0000256" key="1">
    <source>
        <dbReference type="SAM" id="MobiDB-lite"/>
    </source>
</evidence>
<dbReference type="InParanoid" id="A0A0H2RVH1"/>
<keyword evidence="3" id="KW-1185">Reference proteome</keyword>
<evidence type="ECO:0000313" key="3">
    <source>
        <dbReference type="Proteomes" id="UP000053477"/>
    </source>
</evidence>